<feature type="domain" description="SsuA/THI5-like" evidence="2">
    <location>
        <begin position="48"/>
        <end position="263"/>
    </location>
</feature>
<dbReference type="Gene3D" id="3.40.190.10">
    <property type="entry name" value="Periplasmic binding protein-like II"/>
    <property type="match status" value="2"/>
</dbReference>
<dbReference type="EMBL" id="VUNE01000001">
    <property type="protein sequence ID" value="MST62083.1"/>
    <property type="molecule type" value="Genomic_DNA"/>
</dbReference>
<dbReference type="PANTHER" id="PTHR31528:SF3">
    <property type="entry name" value="THIAMINE BIOSYNTHESIS PROTEIN HI_0357-RELATED"/>
    <property type="match status" value="1"/>
</dbReference>
<accession>A0A6N7XES0</accession>
<evidence type="ECO:0000259" key="2">
    <source>
        <dbReference type="Pfam" id="PF09084"/>
    </source>
</evidence>
<gene>
    <name evidence="3" type="ORF">FYJ71_03720</name>
</gene>
<feature type="signal peptide" evidence="1">
    <location>
        <begin position="1"/>
        <end position="22"/>
    </location>
</feature>
<sequence>MKIKKIASISLTLALATSVLVGCSQKNSETTSSDKLQKVTLMLDYTPNTNHTGIYVAKEKGFYKELGIDLEIVQPSEGDSATLVATEKADFGVSYQEDVTYALTKEKDPLPVKAIATIIQHNTSGFASPESKNIKTPKDFEGKTYGGWGSPSEEAIIKLAMEKNGADFSKLNRVDIGQDDFFTATKKNIDFAWVFYGWDGIQAQLLKEKINYIPIKDIDTSLDYYTPILITNNKTIKENPELVKKFMEATAKGYDFAISNPKESAEVLIKAVPELDKNLVIASQEYLSKEYQSDAPKWGEMKSSVWENYAKFMKSNGLIKKDLNVEEAFTNEFLPKK</sequence>
<name>A0A6N7XES0_9FIRM</name>
<dbReference type="InterPro" id="IPR015168">
    <property type="entry name" value="SsuA/THI5"/>
</dbReference>
<evidence type="ECO:0000313" key="3">
    <source>
        <dbReference type="EMBL" id="MST62083.1"/>
    </source>
</evidence>
<reference evidence="3 4" key="1">
    <citation type="submission" date="2019-08" db="EMBL/GenBank/DDBJ databases">
        <title>In-depth cultivation of the pig gut microbiome towards novel bacterial diversity and tailored functional studies.</title>
        <authorList>
            <person name="Wylensek D."/>
            <person name="Hitch T.C.A."/>
            <person name="Clavel T."/>
        </authorList>
    </citation>
    <scope>NUCLEOTIDE SEQUENCE [LARGE SCALE GENOMIC DNA]</scope>
    <source>
        <strain evidence="3 4">WCA-SAB-591-4A-A</strain>
    </source>
</reference>
<dbReference type="PANTHER" id="PTHR31528">
    <property type="entry name" value="4-AMINO-5-HYDROXYMETHYL-2-METHYLPYRIMIDINE PHOSPHATE SYNTHASE THI11-RELATED"/>
    <property type="match status" value="1"/>
</dbReference>
<keyword evidence="1" id="KW-0732">Signal</keyword>
<dbReference type="SUPFAM" id="SSF53850">
    <property type="entry name" value="Periplasmic binding protein-like II"/>
    <property type="match status" value="1"/>
</dbReference>
<organism evidence="3 4">
    <name type="scientific">Peptostreptococcus porci</name>
    <dbReference type="NCBI Taxonomy" id="2652282"/>
    <lineage>
        <taxon>Bacteria</taxon>
        <taxon>Bacillati</taxon>
        <taxon>Bacillota</taxon>
        <taxon>Clostridia</taxon>
        <taxon>Peptostreptococcales</taxon>
        <taxon>Peptostreptococcaceae</taxon>
        <taxon>Peptostreptococcus</taxon>
    </lineage>
</organism>
<feature type="chain" id="PRO_5039320923" evidence="1">
    <location>
        <begin position="23"/>
        <end position="337"/>
    </location>
</feature>
<dbReference type="AlphaFoldDB" id="A0A6N7XES0"/>
<dbReference type="GO" id="GO:0009228">
    <property type="term" value="P:thiamine biosynthetic process"/>
    <property type="evidence" value="ECO:0007669"/>
    <property type="project" value="InterPro"/>
</dbReference>
<proteinExistence type="predicted"/>
<keyword evidence="4" id="KW-1185">Reference proteome</keyword>
<evidence type="ECO:0000256" key="1">
    <source>
        <dbReference type="SAM" id="SignalP"/>
    </source>
</evidence>
<comment type="caution">
    <text evidence="3">The sequence shown here is derived from an EMBL/GenBank/DDBJ whole genome shotgun (WGS) entry which is preliminary data.</text>
</comment>
<dbReference type="PROSITE" id="PS51257">
    <property type="entry name" value="PROKAR_LIPOPROTEIN"/>
    <property type="match status" value="1"/>
</dbReference>
<dbReference type="Pfam" id="PF09084">
    <property type="entry name" value="NMT1"/>
    <property type="match status" value="1"/>
</dbReference>
<dbReference type="Proteomes" id="UP000440713">
    <property type="component" value="Unassembled WGS sequence"/>
</dbReference>
<evidence type="ECO:0000313" key="4">
    <source>
        <dbReference type="Proteomes" id="UP000440713"/>
    </source>
</evidence>
<protein>
    <submittedName>
        <fullName evidence="3">ABC transporter substrate-binding protein</fullName>
    </submittedName>
</protein>
<dbReference type="RefSeq" id="WP_154537439.1">
    <property type="nucleotide sequence ID" value="NZ_VUNE01000001.1"/>
</dbReference>
<dbReference type="InterPro" id="IPR027939">
    <property type="entry name" value="NMT1/THI5"/>
</dbReference>